<feature type="chain" id="PRO_5032462187" description="Tetratricopeptide repeat protein" evidence="1">
    <location>
        <begin position="22"/>
        <end position="497"/>
    </location>
</feature>
<dbReference type="AlphaFoldDB" id="A0A841L400"/>
<reference evidence="2 3" key="1">
    <citation type="submission" date="2020-08" db="EMBL/GenBank/DDBJ databases">
        <title>Genomic Encyclopedia of Type Strains, Phase IV (KMG-IV): sequencing the most valuable type-strain genomes for metagenomic binning, comparative biology and taxonomic classification.</title>
        <authorList>
            <person name="Goeker M."/>
        </authorList>
    </citation>
    <scope>NUCLEOTIDE SEQUENCE [LARGE SCALE GENOMIC DNA]</scope>
    <source>
        <strain evidence="2 3">DSM 102189</strain>
    </source>
</reference>
<evidence type="ECO:0008006" key="4">
    <source>
        <dbReference type="Google" id="ProtNLM"/>
    </source>
</evidence>
<evidence type="ECO:0000256" key="1">
    <source>
        <dbReference type="SAM" id="SignalP"/>
    </source>
</evidence>
<feature type="signal peptide" evidence="1">
    <location>
        <begin position="1"/>
        <end position="21"/>
    </location>
</feature>
<evidence type="ECO:0000313" key="3">
    <source>
        <dbReference type="Proteomes" id="UP000538147"/>
    </source>
</evidence>
<keyword evidence="1" id="KW-0732">Signal</keyword>
<dbReference type="InterPro" id="IPR011990">
    <property type="entry name" value="TPR-like_helical_dom_sf"/>
</dbReference>
<dbReference type="RefSeq" id="WP_184196763.1">
    <property type="nucleotide sequence ID" value="NZ_BMOX01000030.1"/>
</dbReference>
<organism evidence="2 3">
    <name type="scientific">Polymorphobacter multimanifer</name>
    <dbReference type="NCBI Taxonomy" id="1070431"/>
    <lineage>
        <taxon>Bacteria</taxon>
        <taxon>Pseudomonadati</taxon>
        <taxon>Pseudomonadota</taxon>
        <taxon>Alphaproteobacteria</taxon>
        <taxon>Sphingomonadales</taxon>
        <taxon>Sphingosinicellaceae</taxon>
        <taxon>Polymorphobacter</taxon>
    </lineage>
</organism>
<protein>
    <recommendedName>
        <fullName evidence="4">Tetratricopeptide repeat protein</fullName>
    </recommendedName>
</protein>
<comment type="caution">
    <text evidence="2">The sequence shown here is derived from an EMBL/GenBank/DDBJ whole genome shotgun (WGS) entry which is preliminary data.</text>
</comment>
<sequence>MRILAPSLALALLLATAPLAAQPLDIGEPVQAAIQQGLVLMNENREAEALAGLDAALARTSLPAERGRIEQLRGFLLARLNRLEEARTAIEFAVSTDPAPNVAVLSTLFKLQLFTDKHVPAAETLVLLAATDPKALELVTPEMVYRLRTNLGQDPSRVFDLDLTLINAGWLQGTASEGTVDGLIEGAIPGLLAQQRTEEATALLARIQKASALLTMAIDRRFTPLWPAIEARLGPGARTASNAEVARTKARFDADPADGAARLAYASALNNAAREADALVVAAGAAPDPAALDALPEEDLWLVDLEARLLGHLGRDDEALARYESLARSRMEGRGGLIAQIINWGLFAVELDRPQAALTAADFADTKAEAASPYGRLFIAMTRSCALAQLGRTADAEAAAAPLLAGEKPANPEALLGALICLGRNDAAAALVVAQLKDPGRAPAMLWKLQPLLIEDREGAIDKRHRAGLRTLKARPDVRAAFTAMGRDLPPAVSPPR</sequence>
<name>A0A841L400_9SPHN</name>
<accession>A0A841L400</accession>
<gene>
    <name evidence="2" type="ORF">FHS79_001168</name>
</gene>
<evidence type="ECO:0000313" key="2">
    <source>
        <dbReference type="EMBL" id="MBB6227006.1"/>
    </source>
</evidence>
<proteinExistence type="predicted"/>
<dbReference type="SUPFAM" id="SSF48452">
    <property type="entry name" value="TPR-like"/>
    <property type="match status" value="1"/>
</dbReference>
<dbReference type="Proteomes" id="UP000538147">
    <property type="component" value="Unassembled WGS sequence"/>
</dbReference>
<dbReference type="EMBL" id="JACIIV010000007">
    <property type="protein sequence ID" value="MBB6227006.1"/>
    <property type="molecule type" value="Genomic_DNA"/>
</dbReference>
<keyword evidence="3" id="KW-1185">Reference proteome</keyword>